<dbReference type="Proteomes" id="UP000663824">
    <property type="component" value="Unassembled WGS sequence"/>
</dbReference>
<dbReference type="EMBL" id="CAJNOW010000174">
    <property type="protein sequence ID" value="CAF1261596.1"/>
    <property type="molecule type" value="Genomic_DNA"/>
</dbReference>
<comment type="caution">
    <text evidence="1">The sequence shown here is derived from an EMBL/GenBank/DDBJ whole genome shotgun (WGS) entry which is preliminary data.</text>
</comment>
<dbReference type="EMBL" id="CAJNRE010003977">
    <property type="protein sequence ID" value="CAF2031432.1"/>
    <property type="molecule type" value="Genomic_DNA"/>
</dbReference>
<gene>
    <name evidence="1" type="ORF">KQP761_LOCUS2827</name>
    <name evidence="2" type="ORF">MBJ925_LOCUS9969</name>
</gene>
<dbReference type="Proteomes" id="UP000663834">
    <property type="component" value="Unassembled WGS sequence"/>
</dbReference>
<proteinExistence type="predicted"/>
<organism evidence="1 3">
    <name type="scientific">Rotaria magnacalcarata</name>
    <dbReference type="NCBI Taxonomy" id="392030"/>
    <lineage>
        <taxon>Eukaryota</taxon>
        <taxon>Metazoa</taxon>
        <taxon>Spiralia</taxon>
        <taxon>Gnathifera</taxon>
        <taxon>Rotifera</taxon>
        <taxon>Eurotatoria</taxon>
        <taxon>Bdelloidea</taxon>
        <taxon>Philodinida</taxon>
        <taxon>Philodinidae</taxon>
        <taxon>Rotaria</taxon>
    </lineage>
</organism>
<name>A0A815AU57_9BILA</name>
<protein>
    <submittedName>
        <fullName evidence="1">Uncharacterized protein</fullName>
    </submittedName>
</protein>
<evidence type="ECO:0000313" key="3">
    <source>
        <dbReference type="Proteomes" id="UP000663834"/>
    </source>
</evidence>
<reference evidence="1" key="1">
    <citation type="submission" date="2021-02" db="EMBL/GenBank/DDBJ databases">
        <authorList>
            <person name="Nowell W R."/>
        </authorList>
    </citation>
    <scope>NUCLEOTIDE SEQUENCE</scope>
</reference>
<evidence type="ECO:0000313" key="2">
    <source>
        <dbReference type="EMBL" id="CAF2031432.1"/>
    </source>
</evidence>
<accession>A0A815AU57</accession>
<dbReference type="OrthoDB" id="10024005at2759"/>
<sequence>MTQTHRDHMTTKAKNNFTPLSCVPQPLICVNKSLTSMHAVNKPHALYDLTHDSNSRSLSSSSHTTEDDNIDWELVTQQLEANLRTSTDNIRLQSDEHDHINSPSTISKQSKFHPITDHQPTVLEQTSSMMAFQNNDNTTLYSVLSTNKQTMKINEENSLVDEIAMNRSTFSKSIDQTSILRKLYDELLVCQQRQAFLLEQIQQIIKQPQKKSSSLKFFLPLNSLNSKSNDIPSLQDAFQQRKSSFIQQSKERIDRIHRHTMKPHRCMKPNIKSTNNTYLKQRRQNEHDRLCAMIVKHQNRENAKVYGNLIKKSIIS</sequence>
<dbReference type="AlphaFoldDB" id="A0A815AU57"/>
<evidence type="ECO:0000313" key="1">
    <source>
        <dbReference type="EMBL" id="CAF1261596.1"/>
    </source>
</evidence>